<evidence type="ECO:0000313" key="2">
    <source>
        <dbReference type="EMBL" id="KIH76200.1"/>
    </source>
</evidence>
<dbReference type="EMBL" id="JWJD01000004">
    <property type="protein sequence ID" value="KIH76200.1"/>
    <property type="molecule type" value="Genomic_DNA"/>
</dbReference>
<gene>
    <name evidence="2" type="ORF">GFER_11175</name>
</gene>
<keyword evidence="3" id="KW-1185">Reference proteome</keyword>
<dbReference type="InterPro" id="IPR007236">
    <property type="entry name" value="SlyX"/>
</dbReference>
<keyword evidence="1" id="KW-0175">Coiled coil</keyword>
<sequence length="64" mass="7583">MEDTQERLLTLETRQAHYERVVEDLNQVVTECNGRILELEEDLRLLRLHLARLSENVPMPPKDI</sequence>
<dbReference type="RefSeq" id="WP_040099662.1">
    <property type="nucleotide sequence ID" value="NZ_JWJD01000004.1"/>
</dbReference>
<feature type="coiled-coil region" evidence="1">
    <location>
        <begin position="22"/>
        <end position="56"/>
    </location>
</feature>
<protein>
    <recommendedName>
        <fullName evidence="4">SlyX family protein</fullName>
    </recommendedName>
</protein>
<proteinExistence type="predicted"/>
<reference evidence="2 3" key="1">
    <citation type="submission" date="2014-12" db="EMBL/GenBank/DDBJ databases">
        <title>Genomes of Geoalkalibacter ferrihydriticus and Geoalkalibacter subterraneus, two haloalkaliphilic metal-reducing members of the Geobacteraceae.</title>
        <authorList>
            <person name="Badalamenti J.P."/>
            <person name="Torres C.I."/>
            <person name="Krajmalnik-Brown R."/>
            <person name="Bond D.R."/>
        </authorList>
    </citation>
    <scope>NUCLEOTIDE SEQUENCE [LARGE SCALE GENOMIC DNA]</scope>
    <source>
        <strain evidence="2 3">DSM 17813</strain>
    </source>
</reference>
<comment type="caution">
    <text evidence="2">The sequence shown here is derived from an EMBL/GenBank/DDBJ whole genome shotgun (WGS) entry which is preliminary data.</text>
</comment>
<name>A0A0C2HMQ0_9BACT</name>
<evidence type="ECO:0000256" key="1">
    <source>
        <dbReference type="SAM" id="Coils"/>
    </source>
</evidence>
<accession>A0A0C2HMQ0</accession>
<dbReference type="Proteomes" id="UP000035068">
    <property type="component" value="Unassembled WGS sequence"/>
</dbReference>
<evidence type="ECO:0000313" key="3">
    <source>
        <dbReference type="Proteomes" id="UP000035068"/>
    </source>
</evidence>
<dbReference type="Pfam" id="PF04102">
    <property type="entry name" value="SlyX"/>
    <property type="match status" value="1"/>
</dbReference>
<organism evidence="2 3">
    <name type="scientific">Geoalkalibacter ferrihydriticus DSM 17813</name>
    <dbReference type="NCBI Taxonomy" id="1121915"/>
    <lineage>
        <taxon>Bacteria</taxon>
        <taxon>Pseudomonadati</taxon>
        <taxon>Thermodesulfobacteriota</taxon>
        <taxon>Desulfuromonadia</taxon>
        <taxon>Desulfuromonadales</taxon>
        <taxon>Geoalkalibacteraceae</taxon>
        <taxon>Geoalkalibacter</taxon>
    </lineage>
</organism>
<dbReference type="AlphaFoldDB" id="A0A0C2HMQ0"/>
<evidence type="ECO:0008006" key="4">
    <source>
        <dbReference type="Google" id="ProtNLM"/>
    </source>
</evidence>